<evidence type="ECO:0008006" key="5">
    <source>
        <dbReference type="Google" id="ProtNLM"/>
    </source>
</evidence>
<accession>A0AAJ0F6N7</accession>
<reference evidence="3" key="1">
    <citation type="submission" date="2023-06" db="EMBL/GenBank/DDBJ databases">
        <title>Genome-scale phylogeny and comparative genomics of the fungal order Sordariales.</title>
        <authorList>
            <consortium name="Lawrence Berkeley National Laboratory"/>
            <person name="Hensen N."/>
            <person name="Bonometti L."/>
            <person name="Westerberg I."/>
            <person name="Brannstrom I.O."/>
            <person name="Guillou S."/>
            <person name="Cros-Aarteil S."/>
            <person name="Calhoun S."/>
            <person name="Haridas S."/>
            <person name="Kuo A."/>
            <person name="Mondo S."/>
            <person name="Pangilinan J."/>
            <person name="Riley R."/>
            <person name="Labutti K."/>
            <person name="Andreopoulos B."/>
            <person name="Lipzen A."/>
            <person name="Chen C."/>
            <person name="Yanf M."/>
            <person name="Daum C."/>
            <person name="Ng V."/>
            <person name="Clum A."/>
            <person name="Steindorff A."/>
            <person name="Ohm R."/>
            <person name="Martin F."/>
            <person name="Silar P."/>
            <person name="Natvig D."/>
            <person name="Lalanne C."/>
            <person name="Gautier V."/>
            <person name="Ament-Velasquez S.L."/>
            <person name="Kruys A."/>
            <person name="Hutchinson M.I."/>
            <person name="Powell A.J."/>
            <person name="Barry K."/>
            <person name="Miller A.N."/>
            <person name="Grigoriev I.V."/>
            <person name="Debuchy R."/>
            <person name="Gladieux P."/>
            <person name="Thoren M.H."/>
            <person name="Johannesson H."/>
        </authorList>
    </citation>
    <scope>NUCLEOTIDE SEQUENCE</scope>
    <source>
        <strain evidence="3">PSN4</strain>
    </source>
</reference>
<feature type="signal peptide" evidence="2">
    <location>
        <begin position="1"/>
        <end position="21"/>
    </location>
</feature>
<sequence length="139" mass="15694">MDERGFYFLLLCLFIWHFTASLPSPTSSETRPRRGPLSFFPFPIRISLHEALLTSRSAHLELYITLCCPPEARHQPICVLHPPSPPPSSSLFPDSFPVSYQSCRLLDSSSNEPPPLFLSMRGHPRPESRPIAPSRAPTR</sequence>
<keyword evidence="4" id="KW-1185">Reference proteome</keyword>
<dbReference type="Proteomes" id="UP001239445">
    <property type="component" value="Unassembled WGS sequence"/>
</dbReference>
<evidence type="ECO:0000256" key="1">
    <source>
        <dbReference type="SAM" id="MobiDB-lite"/>
    </source>
</evidence>
<evidence type="ECO:0000313" key="3">
    <source>
        <dbReference type="EMBL" id="KAK1752563.1"/>
    </source>
</evidence>
<gene>
    <name evidence="3" type="ORF">QBC47DRAFT_388862</name>
</gene>
<feature type="chain" id="PRO_5042468333" description="Secreted protein" evidence="2">
    <location>
        <begin position="22"/>
        <end position="139"/>
    </location>
</feature>
<keyword evidence="2" id="KW-0732">Signal</keyword>
<protein>
    <recommendedName>
        <fullName evidence="5">Secreted protein</fullName>
    </recommendedName>
</protein>
<organism evidence="3 4">
    <name type="scientific">Echria macrotheca</name>
    <dbReference type="NCBI Taxonomy" id="438768"/>
    <lineage>
        <taxon>Eukaryota</taxon>
        <taxon>Fungi</taxon>
        <taxon>Dikarya</taxon>
        <taxon>Ascomycota</taxon>
        <taxon>Pezizomycotina</taxon>
        <taxon>Sordariomycetes</taxon>
        <taxon>Sordariomycetidae</taxon>
        <taxon>Sordariales</taxon>
        <taxon>Schizotheciaceae</taxon>
        <taxon>Echria</taxon>
    </lineage>
</organism>
<evidence type="ECO:0000256" key="2">
    <source>
        <dbReference type="SAM" id="SignalP"/>
    </source>
</evidence>
<name>A0AAJ0F6N7_9PEZI</name>
<dbReference type="EMBL" id="MU839839">
    <property type="protein sequence ID" value="KAK1752563.1"/>
    <property type="molecule type" value="Genomic_DNA"/>
</dbReference>
<dbReference type="AlphaFoldDB" id="A0AAJ0F6N7"/>
<proteinExistence type="predicted"/>
<comment type="caution">
    <text evidence="3">The sequence shown here is derived from an EMBL/GenBank/DDBJ whole genome shotgun (WGS) entry which is preliminary data.</text>
</comment>
<evidence type="ECO:0000313" key="4">
    <source>
        <dbReference type="Proteomes" id="UP001239445"/>
    </source>
</evidence>
<feature type="region of interest" description="Disordered" evidence="1">
    <location>
        <begin position="106"/>
        <end position="139"/>
    </location>
</feature>